<dbReference type="KEGG" id="ptkz:JDV02_003028"/>
<organism evidence="2 3">
    <name type="scientific">Purpureocillium takamizusanense</name>
    <dbReference type="NCBI Taxonomy" id="2060973"/>
    <lineage>
        <taxon>Eukaryota</taxon>
        <taxon>Fungi</taxon>
        <taxon>Dikarya</taxon>
        <taxon>Ascomycota</taxon>
        <taxon>Pezizomycotina</taxon>
        <taxon>Sordariomycetes</taxon>
        <taxon>Hypocreomycetidae</taxon>
        <taxon>Hypocreales</taxon>
        <taxon>Ophiocordycipitaceae</taxon>
        <taxon>Purpureocillium</taxon>
    </lineage>
</organism>
<protein>
    <submittedName>
        <fullName evidence="2">Uncharacterized protein</fullName>
    </submittedName>
</protein>
<dbReference type="Proteomes" id="UP000829364">
    <property type="component" value="Chromosome 2"/>
</dbReference>
<evidence type="ECO:0000256" key="1">
    <source>
        <dbReference type="SAM" id="MobiDB-lite"/>
    </source>
</evidence>
<feature type="compositionally biased region" description="Basic and acidic residues" evidence="1">
    <location>
        <begin position="156"/>
        <end position="169"/>
    </location>
</feature>
<keyword evidence="3" id="KW-1185">Reference proteome</keyword>
<proteinExistence type="predicted"/>
<reference evidence="2" key="1">
    <citation type="submission" date="2021-11" db="EMBL/GenBank/DDBJ databases">
        <title>Purpureocillium_takamizusanense_genome.</title>
        <authorList>
            <person name="Nguyen N.-H."/>
        </authorList>
    </citation>
    <scope>NUCLEOTIDE SEQUENCE</scope>
    <source>
        <strain evidence="2">PT3</strain>
    </source>
</reference>
<dbReference type="EMBL" id="CP086355">
    <property type="protein sequence ID" value="UNI16601.1"/>
    <property type="molecule type" value="Genomic_DNA"/>
</dbReference>
<accession>A0A9Q8QCB6</accession>
<dbReference type="GeneID" id="72064988"/>
<feature type="region of interest" description="Disordered" evidence="1">
    <location>
        <begin position="155"/>
        <end position="187"/>
    </location>
</feature>
<dbReference type="RefSeq" id="XP_047840082.1">
    <property type="nucleotide sequence ID" value="XM_047984110.1"/>
</dbReference>
<evidence type="ECO:0000313" key="3">
    <source>
        <dbReference type="Proteomes" id="UP000829364"/>
    </source>
</evidence>
<feature type="region of interest" description="Disordered" evidence="1">
    <location>
        <begin position="104"/>
        <end position="126"/>
    </location>
</feature>
<dbReference type="AlphaFoldDB" id="A0A9Q8QCB6"/>
<sequence length="257" mass="27558">MRAQLLAAIAGTICRFIRCDAPSSKSWRAKGEPDTPQKAPELKAEMVQRWRAAAAAAAAETLVEDWPFDEQIFNENISRHAWTAPVTTVQGMSLLRQTLSQARHMTQPPPEEPPLDTTVAHSPWEGSRPRPVLSLWDVDDSGRLQLSQLSWLGNAHVDDGRGGPQERSDSSPAGAGNGRCSCKSGGESKMSIHSITEAVSDVKGIVTEARPALVSLCAIVAAAWAWSRGSACGLRGLALVVLLVTMQTRGLREGFGG</sequence>
<dbReference type="OrthoDB" id="10601942at2759"/>
<gene>
    <name evidence="2" type="ORF">JDV02_003028</name>
</gene>
<evidence type="ECO:0000313" key="2">
    <source>
        <dbReference type="EMBL" id="UNI16601.1"/>
    </source>
</evidence>
<name>A0A9Q8QCB6_9HYPO</name>